<keyword evidence="4" id="KW-1185">Reference proteome</keyword>
<dbReference type="Proteomes" id="UP000192578">
    <property type="component" value="Unassembled WGS sequence"/>
</dbReference>
<accession>A0A1W0X5F0</accession>
<keyword evidence="2" id="KW-1133">Transmembrane helix</keyword>
<dbReference type="AlphaFoldDB" id="A0A1W0X5F0"/>
<evidence type="ECO:0008006" key="5">
    <source>
        <dbReference type="Google" id="ProtNLM"/>
    </source>
</evidence>
<feature type="region of interest" description="Disordered" evidence="1">
    <location>
        <begin position="1"/>
        <end position="28"/>
    </location>
</feature>
<feature type="transmembrane region" description="Helical" evidence="2">
    <location>
        <begin position="157"/>
        <end position="179"/>
    </location>
</feature>
<name>A0A1W0X5F0_HYPEX</name>
<comment type="caution">
    <text evidence="3">The sequence shown here is derived from an EMBL/GenBank/DDBJ whole genome shotgun (WGS) entry which is preliminary data.</text>
</comment>
<evidence type="ECO:0000256" key="1">
    <source>
        <dbReference type="SAM" id="MobiDB-lite"/>
    </source>
</evidence>
<organism evidence="3 4">
    <name type="scientific">Hypsibius exemplaris</name>
    <name type="common">Freshwater tardigrade</name>
    <dbReference type="NCBI Taxonomy" id="2072580"/>
    <lineage>
        <taxon>Eukaryota</taxon>
        <taxon>Metazoa</taxon>
        <taxon>Ecdysozoa</taxon>
        <taxon>Tardigrada</taxon>
        <taxon>Eutardigrada</taxon>
        <taxon>Parachela</taxon>
        <taxon>Hypsibioidea</taxon>
        <taxon>Hypsibiidae</taxon>
        <taxon>Hypsibius</taxon>
    </lineage>
</organism>
<evidence type="ECO:0000313" key="4">
    <source>
        <dbReference type="Proteomes" id="UP000192578"/>
    </source>
</evidence>
<evidence type="ECO:0000256" key="2">
    <source>
        <dbReference type="SAM" id="Phobius"/>
    </source>
</evidence>
<sequence length="243" mass="26086">MKRFNALPRPTTTEKTTTPKPTTTERTTTTKTTTLLNKIMTVIKGSFSVLTNQNQDLHGSFRTATSTIVFTSSHGLVVAPTLLECTLAGCCFNVNGQKTSACQKCLSGGMKSWSLLPLLLLKRSRSTNFVLLHADNITSKGTLVPNRYRTVIMRTSTACAVLLVVVSLNLLLVQFATAANTNPTHKCSKDTKCVPSKKCQEDAAPGAGNDVCGNDGKAYAASCIACAQNCGKLNTFNWRKGVC</sequence>
<feature type="compositionally biased region" description="Low complexity" evidence="1">
    <location>
        <begin position="8"/>
        <end position="28"/>
    </location>
</feature>
<reference evidence="4" key="1">
    <citation type="submission" date="2017-01" db="EMBL/GenBank/DDBJ databases">
        <title>Comparative genomics of anhydrobiosis in the tardigrade Hypsibius dujardini.</title>
        <authorList>
            <person name="Yoshida Y."/>
            <person name="Koutsovoulos G."/>
            <person name="Laetsch D."/>
            <person name="Stevens L."/>
            <person name="Kumar S."/>
            <person name="Horikawa D."/>
            <person name="Ishino K."/>
            <person name="Komine S."/>
            <person name="Tomita M."/>
            <person name="Blaxter M."/>
            <person name="Arakawa K."/>
        </authorList>
    </citation>
    <scope>NUCLEOTIDE SEQUENCE [LARGE SCALE GENOMIC DNA]</scope>
    <source>
        <strain evidence="4">Z151</strain>
    </source>
</reference>
<evidence type="ECO:0000313" key="3">
    <source>
        <dbReference type="EMBL" id="OQV22571.1"/>
    </source>
</evidence>
<proteinExistence type="predicted"/>
<dbReference type="EMBL" id="MTYJ01000016">
    <property type="protein sequence ID" value="OQV22571.1"/>
    <property type="molecule type" value="Genomic_DNA"/>
</dbReference>
<keyword evidence="2" id="KW-0812">Transmembrane</keyword>
<gene>
    <name evidence="3" type="ORF">BV898_03397</name>
</gene>
<keyword evidence="2" id="KW-0472">Membrane</keyword>
<protein>
    <recommendedName>
        <fullName evidence="5">Kazal-like domain-containing protein</fullName>
    </recommendedName>
</protein>